<accession>A0ABP7YI20</accession>
<gene>
    <name evidence="2" type="ORF">GCM10022416_20140</name>
</gene>
<protein>
    <submittedName>
        <fullName evidence="2">Uncharacterized protein</fullName>
    </submittedName>
</protein>
<sequence length="70" mass="6851">MRDADGGAAFLPSVSASPDPPPHAVRVSAPATNVASAAYFRLITGLPPARRHKHAMGSASGPASGAAACG</sequence>
<proteinExistence type="predicted"/>
<name>A0ABP7YI20_9ACTN</name>
<evidence type="ECO:0000313" key="2">
    <source>
        <dbReference type="EMBL" id="GAA4136412.1"/>
    </source>
</evidence>
<feature type="region of interest" description="Disordered" evidence="1">
    <location>
        <begin position="51"/>
        <end position="70"/>
    </location>
</feature>
<dbReference type="EMBL" id="BAABDO010000021">
    <property type="protein sequence ID" value="GAA4136412.1"/>
    <property type="molecule type" value="Genomic_DNA"/>
</dbReference>
<organism evidence="2 3">
    <name type="scientific">Actinomadura keratinilytica</name>
    <dbReference type="NCBI Taxonomy" id="547461"/>
    <lineage>
        <taxon>Bacteria</taxon>
        <taxon>Bacillati</taxon>
        <taxon>Actinomycetota</taxon>
        <taxon>Actinomycetes</taxon>
        <taxon>Streptosporangiales</taxon>
        <taxon>Thermomonosporaceae</taxon>
        <taxon>Actinomadura</taxon>
    </lineage>
</organism>
<evidence type="ECO:0000256" key="1">
    <source>
        <dbReference type="SAM" id="MobiDB-lite"/>
    </source>
</evidence>
<keyword evidence="3" id="KW-1185">Reference proteome</keyword>
<feature type="region of interest" description="Disordered" evidence="1">
    <location>
        <begin position="1"/>
        <end position="25"/>
    </location>
</feature>
<feature type="compositionally biased region" description="Low complexity" evidence="1">
    <location>
        <begin position="56"/>
        <end position="70"/>
    </location>
</feature>
<evidence type="ECO:0000313" key="3">
    <source>
        <dbReference type="Proteomes" id="UP001500266"/>
    </source>
</evidence>
<comment type="caution">
    <text evidence="2">The sequence shown here is derived from an EMBL/GenBank/DDBJ whole genome shotgun (WGS) entry which is preliminary data.</text>
</comment>
<dbReference type="Proteomes" id="UP001500266">
    <property type="component" value="Unassembled WGS sequence"/>
</dbReference>
<reference evidence="3" key="1">
    <citation type="journal article" date="2019" name="Int. J. Syst. Evol. Microbiol.">
        <title>The Global Catalogue of Microorganisms (GCM) 10K type strain sequencing project: providing services to taxonomists for standard genome sequencing and annotation.</title>
        <authorList>
            <consortium name="The Broad Institute Genomics Platform"/>
            <consortium name="The Broad Institute Genome Sequencing Center for Infectious Disease"/>
            <person name="Wu L."/>
            <person name="Ma J."/>
        </authorList>
    </citation>
    <scope>NUCLEOTIDE SEQUENCE [LARGE SCALE GENOMIC DNA]</scope>
    <source>
        <strain evidence="3">JCM 17316</strain>
    </source>
</reference>